<evidence type="ECO:0000313" key="2">
    <source>
        <dbReference type="EMBL" id="AGB33856.1"/>
    </source>
</evidence>
<organism evidence="2 3">
    <name type="scientific">Natrinema pellirubrum (strain DSM 15624 / CIP 106293 / JCM 10476 / NCIMB 786 / 157)</name>
    <dbReference type="NCBI Taxonomy" id="797303"/>
    <lineage>
        <taxon>Archaea</taxon>
        <taxon>Methanobacteriati</taxon>
        <taxon>Methanobacteriota</taxon>
        <taxon>Stenosarchaea group</taxon>
        <taxon>Halobacteria</taxon>
        <taxon>Halobacteriales</taxon>
        <taxon>Natrialbaceae</taxon>
        <taxon>Natrinema</taxon>
    </lineage>
</organism>
<keyword evidence="2" id="KW-0614">Plasmid</keyword>
<protein>
    <submittedName>
        <fullName evidence="2">Uncharacterized protein</fullName>
    </submittedName>
</protein>
<dbReference type="EMBL" id="CP003373">
    <property type="protein sequence ID" value="AGB33856.1"/>
    <property type="molecule type" value="Genomic_DNA"/>
</dbReference>
<evidence type="ECO:0000313" key="3">
    <source>
        <dbReference type="Proteomes" id="UP000010843"/>
    </source>
</evidence>
<dbReference type="KEGG" id="npe:Natpe_4143"/>
<proteinExistence type="predicted"/>
<sequence length="54" mass="6055">MSLVNGVGGTNCLNDKLRERSVNSSVRKQLPVQLENTPMQRYSNDDTKLNFQSA</sequence>
<dbReference type="HOGENOM" id="CLU_3039157_0_0_2"/>
<name>L0JU02_NATP1</name>
<geneLocation type="plasmid" evidence="2 3">
    <name>pNATPE01</name>
</geneLocation>
<dbReference type="Proteomes" id="UP000010843">
    <property type="component" value="Plasmid pNATPE01"/>
</dbReference>
<feature type="region of interest" description="Disordered" evidence="1">
    <location>
        <begin position="16"/>
        <end position="54"/>
    </location>
</feature>
<accession>L0JU02</accession>
<evidence type="ECO:0000256" key="1">
    <source>
        <dbReference type="SAM" id="MobiDB-lite"/>
    </source>
</evidence>
<gene>
    <name evidence="2" type="ordered locus">Natpe_4143</name>
</gene>
<dbReference type="AlphaFoldDB" id="L0JU02"/>
<reference evidence="3" key="1">
    <citation type="submission" date="2012-02" db="EMBL/GenBank/DDBJ databases">
        <title>Complete sequence of plasmid 1 of Natrinema pellirubrum DSM 15624.</title>
        <authorList>
            <person name="Lucas S."/>
            <person name="Han J."/>
            <person name="Lapidus A."/>
            <person name="Cheng J.-F."/>
            <person name="Goodwin L."/>
            <person name="Pitluck S."/>
            <person name="Peters L."/>
            <person name="Teshima H."/>
            <person name="Detter J.C."/>
            <person name="Han C."/>
            <person name="Tapia R."/>
            <person name="Land M."/>
            <person name="Hauser L."/>
            <person name="Kyrpides N."/>
            <person name="Ivanova N."/>
            <person name="Pagani I."/>
            <person name="Sproer C."/>
            <person name="Anderson I."/>
            <person name="Woyke T."/>
        </authorList>
    </citation>
    <scope>NUCLEOTIDE SEQUENCE [LARGE SCALE GENOMIC DNA]</scope>
    <source>
        <strain evidence="3">DSM 15624 / JCM 10476 / NCIMB 786</strain>
        <plasmid evidence="3">pNATPE01</plasmid>
    </source>
</reference>